<name>A0A1J7IH99_9PEZI</name>
<dbReference type="Proteomes" id="UP000182658">
    <property type="component" value="Unassembled WGS sequence"/>
</dbReference>
<evidence type="ECO:0000256" key="1">
    <source>
        <dbReference type="SAM" id="SignalP"/>
    </source>
</evidence>
<protein>
    <recommendedName>
        <fullName evidence="4">Granulins domain-containing protein</fullName>
    </recommendedName>
</protein>
<keyword evidence="3" id="KW-1185">Reference proteome</keyword>
<sequence length="95" mass="10079">MRAIYSLITALGLGFVTCSPFNPSIPVSPALPLALAGDNTTSNSLEKRVDCTGNPLYCPAYDVWCPAGSACCSELWCCSEGYACYTDGICRLDIV</sequence>
<dbReference type="AlphaFoldDB" id="A0A1J7IH99"/>
<evidence type="ECO:0008006" key="4">
    <source>
        <dbReference type="Google" id="ProtNLM"/>
    </source>
</evidence>
<proteinExistence type="predicted"/>
<keyword evidence="1" id="KW-0732">Signal</keyword>
<reference evidence="2 3" key="1">
    <citation type="submission" date="2016-10" db="EMBL/GenBank/DDBJ databases">
        <title>Draft genome sequence of Coniochaeta ligniaria NRRL30616, a lignocellulolytic fungus for bioabatement of inhibitors in plant biomass hydrolysates.</title>
        <authorList>
            <consortium name="DOE Joint Genome Institute"/>
            <person name="Jimenez D.J."/>
            <person name="Hector R.E."/>
            <person name="Riley R."/>
            <person name="Sun H."/>
            <person name="Grigoriev I.V."/>
            <person name="Van Elsas J.D."/>
            <person name="Nichols N.N."/>
        </authorList>
    </citation>
    <scope>NUCLEOTIDE SEQUENCE [LARGE SCALE GENOMIC DNA]</scope>
    <source>
        <strain evidence="2 3">NRRL 30616</strain>
    </source>
</reference>
<feature type="chain" id="PRO_5012295131" description="Granulins domain-containing protein" evidence="1">
    <location>
        <begin position="19"/>
        <end position="95"/>
    </location>
</feature>
<feature type="signal peptide" evidence="1">
    <location>
        <begin position="1"/>
        <end position="18"/>
    </location>
</feature>
<gene>
    <name evidence="2" type="ORF">CONLIGDRAFT_482353</name>
</gene>
<dbReference type="EMBL" id="KV875100">
    <property type="protein sequence ID" value="OIW26635.1"/>
    <property type="molecule type" value="Genomic_DNA"/>
</dbReference>
<evidence type="ECO:0000313" key="3">
    <source>
        <dbReference type="Proteomes" id="UP000182658"/>
    </source>
</evidence>
<evidence type="ECO:0000313" key="2">
    <source>
        <dbReference type="EMBL" id="OIW26635.1"/>
    </source>
</evidence>
<accession>A0A1J7IH99</accession>
<organism evidence="2 3">
    <name type="scientific">Coniochaeta ligniaria NRRL 30616</name>
    <dbReference type="NCBI Taxonomy" id="1408157"/>
    <lineage>
        <taxon>Eukaryota</taxon>
        <taxon>Fungi</taxon>
        <taxon>Dikarya</taxon>
        <taxon>Ascomycota</taxon>
        <taxon>Pezizomycotina</taxon>
        <taxon>Sordariomycetes</taxon>
        <taxon>Sordariomycetidae</taxon>
        <taxon>Coniochaetales</taxon>
        <taxon>Coniochaetaceae</taxon>
        <taxon>Coniochaeta</taxon>
    </lineage>
</organism>
<dbReference type="InParanoid" id="A0A1J7IH99"/>